<reference evidence="3" key="1">
    <citation type="journal article" date="2011" name="Nat. Biotechnol.">
        <title>The genomic sequence of the Chinese hamster ovary (CHO)-K1 cell line.</title>
        <authorList>
            <person name="Xu X."/>
            <person name="Nagarajan H."/>
            <person name="Lewis N.E."/>
            <person name="Pan S."/>
            <person name="Cai Z."/>
            <person name="Liu X."/>
            <person name="Chen W."/>
            <person name="Xie M."/>
            <person name="Wang W."/>
            <person name="Hammond S."/>
            <person name="Andersen M.R."/>
            <person name="Neff N."/>
            <person name="Passarelli B."/>
            <person name="Koh W."/>
            <person name="Fan H.C."/>
            <person name="Wang J."/>
            <person name="Gui Y."/>
            <person name="Lee K.H."/>
            <person name="Betenbaugh M.J."/>
            <person name="Quake S.R."/>
            <person name="Famili I."/>
            <person name="Palsson B.O."/>
            <person name="Wang J."/>
        </authorList>
    </citation>
    <scope>NUCLEOTIDE SEQUENCE [LARGE SCALE GENOMIC DNA]</scope>
    <source>
        <strain evidence="3">CHO K1 cell line</strain>
    </source>
</reference>
<gene>
    <name evidence="2" type="ORF">I79_000827</name>
</gene>
<protein>
    <submittedName>
        <fullName evidence="2">Uncharacterized protein</fullName>
    </submittedName>
</protein>
<name>G3GT53_CRIGR</name>
<feature type="region of interest" description="Disordered" evidence="1">
    <location>
        <begin position="15"/>
        <end position="40"/>
    </location>
</feature>
<proteinExistence type="predicted"/>
<dbReference type="EMBL" id="JH000016">
    <property type="protein sequence ID" value="EGW01482.1"/>
    <property type="molecule type" value="Genomic_DNA"/>
</dbReference>
<sequence>MSRVTYATSDAGLTLLSGLPKRPPKHSAGSTAQRGKQLPIAEPSSRYVSLHYFPDVSSKCRLCLASRKLQS</sequence>
<evidence type="ECO:0000256" key="1">
    <source>
        <dbReference type="SAM" id="MobiDB-lite"/>
    </source>
</evidence>
<evidence type="ECO:0000313" key="3">
    <source>
        <dbReference type="Proteomes" id="UP000001075"/>
    </source>
</evidence>
<evidence type="ECO:0000313" key="2">
    <source>
        <dbReference type="EMBL" id="EGW01482.1"/>
    </source>
</evidence>
<dbReference type="AlphaFoldDB" id="G3GT53"/>
<accession>G3GT53</accession>
<dbReference type="Proteomes" id="UP000001075">
    <property type="component" value="Unassembled WGS sequence"/>
</dbReference>
<dbReference type="InParanoid" id="G3GT53"/>
<organism evidence="2 3">
    <name type="scientific">Cricetulus griseus</name>
    <name type="common">Chinese hamster</name>
    <name type="synonym">Cricetulus barabensis griseus</name>
    <dbReference type="NCBI Taxonomy" id="10029"/>
    <lineage>
        <taxon>Eukaryota</taxon>
        <taxon>Metazoa</taxon>
        <taxon>Chordata</taxon>
        <taxon>Craniata</taxon>
        <taxon>Vertebrata</taxon>
        <taxon>Euteleostomi</taxon>
        <taxon>Mammalia</taxon>
        <taxon>Eutheria</taxon>
        <taxon>Euarchontoglires</taxon>
        <taxon>Glires</taxon>
        <taxon>Rodentia</taxon>
        <taxon>Myomorpha</taxon>
        <taxon>Muroidea</taxon>
        <taxon>Cricetidae</taxon>
        <taxon>Cricetinae</taxon>
        <taxon>Cricetulus</taxon>
    </lineage>
</organism>